<dbReference type="InterPro" id="IPR004733">
    <property type="entry name" value="PurM_cligase"/>
</dbReference>
<dbReference type="Gene3D" id="3.30.1330.10">
    <property type="entry name" value="PurM-like, N-terminal domain"/>
    <property type="match status" value="1"/>
</dbReference>
<evidence type="ECO:0000256" key="11">
    <source>
        <dbReference type="ARBA" id="ARBA00049057"/>
    </source>
</evidence>
<proteinExistence type="inferred from homology"/>
<keyword evidence="5 14" id="KW-0436">Ligase</keyword>
<sequence length="367" mass="39389">MDKQDRYASAGVDYDVLDRVKRLALAEAGRTGGLLSRLGMSEIPESRGETAYVVDAGDHYIATVLECLGTKSLVADAMRPHLGRSSYDRIAQDAVAAIVNDLVAVGATPLVVHAYFAVGASEWFADEERASDLVRGWARACLEAGASWGGGESPALGGIIRTDAIDLAGSAVGIVRPKSRLVTSDKLREGDAIVLLASTGIHTNGLSLARKLAAELPDGYLTPMEDGRYFGDALLDPAPLYSRVVEGAQQAGLEIHYMVHITGHGWRKLMRAPQDLTYLLEEVPTVPPVLEFICREGRIPEAEAYALFNMGAGFAIFLPPAQADELVRLASQQGVDALVAGRVIEGPRRVVIQPKGIEYSAEDLRIR</sequence>
<dbReference type="SUPFAM" id="SSF56042">
    <property type="entry name" value="PurM C-terminal domain-like"/>
    <property type="match status" value="1"/>
</dbReference>
<evidence type="ECO:0000259" key="13">
    <source>
        <dbReference type="Pfam" id="PF02769"/>
    </source>
</evidence>
<keyword evidence="15" id="KW-1185">Reference proteome</keyword>
<gene>
    <name evidence="14" type="ordered locus">Tter_2640</name>
</gene>
<dbReference type="GO" id="GO:0004637">
    <property type="term" value="F:phosphoribosylamine-glycine ligase activity"/>
    <property type="evidence" value="ECO:0007669"/>
    <property type="project" value="TreeGrafter"/>
</dbReference>
<dbReference type="eggNOG" id="COG0150">
    <property type="taxonomic scope" value="Bacteria"/>
</dbReference>
<comment type="pathway">
    <text evidence="1">Purine metabolism; IMP biosynthesis via de novo pathway; 5-amino-1-(5-phospho-D-ribosyl)imidazole from N(2)-formyl-N(1)-(5-phospho-D-ribosyl)glycinamide: step 2/2.</text>
</comment>
<dbReference type="KEGG" id="ttr:Tter_2640"/>
<dbReference type="GO" id="GO:0004641">
    <property type="term" value="F:phosphoribosylformylglycinamidine cyclo-ligase activity"/>
    <property type="evidence" value="ECO:0007669"/>
    <property type="project" value="UniProtKB-EC"/>
</dbReference>
<keyword evidence="7" id="KW-0067">ATP-binding</keyword>
<dbReference type="PANTHER" id="PTHR10520:SF12">
    <property type="entry name" value="TRIFUNCTIONAL PURINE BIOSYNTHETIC PROTEIN ADENOSINE-3"/>
    <property type="match status" value="1"/>
</dbReference>
<comment type="similarity">
    <text evidence="2">Belongs to the AIR synthase family.</text>
</comment>
<evidence type="ECO:0000256" key="7">
    <source>
        <dbReference type="ARBA" id="ARBA00022840"/>
    </source>
</evidence>
<dbReference type="PANTHER" id="PTHR10520">
    <property type="entry name" value="TRIFUNCTIONAL PURINE BIOSYNTHETIC PROTEIN ADENOSINE-3-RELATED"/>
    <property type="match status" value="1"/>
</dbReference>
<dbReference type="Pfam" id="PF02769">
    <property type="entry name" value="AIRS_C"/>
    <property type="match status" value="1"/>
</dbReference>
<evidence type="ECO:0000256" key="9">
    <source>
        <dbReference type="ARBA" id="ARBA00032931"/>
    </source>
</evidence>
<dbReference type="GO" id="GO:0005829">
    <property type="term" value="C:cytosol"/>
    <property type="evidence" value="ECO:0007669"/>
    <property type="project" value="TreeGrafter"/>
</dbReference>
<dbReference type="UniPathway" id="UPA00074">
    <property type="reaction ID" value="UER00129"/>
</dbReference>
<protein>
    <recommendedName>
        <fullName evidence="4">Phosphoribosylformylglycinamidine cyclo-ligase</fullName>
        <ecNumber evidence="3">6.3.3.1</ecNumber>
    </recommendedName>
    <alternativeName>
        <fullName evidence="9">AIR synthase</fullName>
    </alternativeName>
    <alternativeName>
        <fullName evidence="10">AIRS</fullName>
    </alternativeName>
    <alternativeName>
        <fullName evidence="8">Phosphoribosyl-aminoimidazole synthetase</fullName>
    </alternativeName>
</protein>
<dbReference type="InterPro" id="IPR010918">
    <property type="entry name" value="PurM-like_C_dom"/>
</dbReference>
<dbReference type="SUPFAM" id="SSF55326">
    <property type="entry name" value="PurM N-terminal domain-like"/>
    <property type="match status" value="1"/>
</dbReference>
<evidence type="ECO:0000259" key="12">
    <source>
        <dbReference type="Pfam" id="PF00586"/>
    </source>
</evidence>
<feature type="domain" description="PurM-like C-terminal" evidence="13">
    <location>
        <begin position="188"/>
        <end position="351"/>
    </location>
</feature>
<dbReference type="AlphaFoldDB" id="D1CIF7"/>
<evidence type="ECO:0000256" key="1">
    <source>
        <dbReference type="ARBA" id="ARBA00004686"/>
    </source>
</evidence>
<keyword evidence="6" id="KW-0547">Nucleotide-binding</keyword>
<dbReference type="EMBL" id="CP001826">
    <property type="protein sequence ID" value="ACZ43528.1"/>
    <property type="molecule type" value="Genomic_DNA"/>
</dbReference>
<evidence type="ECO:0000256" key="6">
    <source>
        <dbReference type="ARBA" id="ARBA00022741"/>
    </source>
</evidence>
<dbReference type="STRING" id="525904.Tter_2640"/>
<evidence type="ECO:0000256" key="3">
    <source>
        <dbReference type="ARBA" id="ARBA00013047"/>
    </source>
</evidence>
<accession>D1CIF7</accession>
<evidence type="ECO:0000313" key="15">
    <source>
        <dbReference type="Proteomes" id="UP000000323"/>
    </source>
</evidence>
<feature type="domain" description="PurM-like N-terminal" evidence="12">
    <location>
        <begin position="48"/>
        <end position="175"/>
    </location>
</feature>
<dbReference type="InterPro" id="IPR016188">
    <property type="entry name" value="PurM-like_N"/>
</dbReference>
<evidence type="ECO:0000256" key="10">
    <source>
        <dbReference type="ARBA" id="ARBA00033093"/>
    </source>
</evidence>
<dbReference type="InterPro" id="IPR036676">
    <property type="entry name" value="PurM-like_C_sf"/>
</dbReference>
<comment type="catalytic activity">
    <reaction evidence="11">
        <text>2-formamido-N(1)-(5-O-phospho-beta-D-ribosyl)acetamidine + ATP = 5-amino-1-(5-phospho-beta-D-ribosyl)imidazole + ADP + phosphate + H(+)</text>
        <dbReference type="Rhea" id="RHEA:23032"/>
        <dbReference type="ChEBI" id="CHEBI:15378"/>
        <dbReference type="ChEBI" id="CHEBI:30616"/>
        <dbReference type="ChEBI" id="CHEBI:43474"/>
        <dbReference type="ChEBI" id="CHEBI:137981"/>
        <dbReference type="ChEBI" id="CHEBI:147287"/>
        <dbReference type="ChEBI" id="CHEBI:456216"/>
        <dbReference type="EC" id="6.3.3.1"/>
    </reaction>
</comment>
<evidence type="ECO:0000256" key="4">
    <source>
        <dbReference type="ARBA" id="ARBA00020367"/>
    </source>
</evidence>
<evidence type="ECO:0000256" key="2">
    <source>
        <dbReference type="ARBA" id="ARBA00010280"/>
    </source>
</evidence>
<dbReference type="GO" id="GO:0005524">
    <property type="term" value="F:ATP binding"/>
    <property type="evidence" value="ECO:0007669"/>
    <property type="project" value="UniProtKB-KW"/>
</dbReference>
<dbReference type="GO" id="GO:0046084">
    <property type="term" value="P:adenine biosynthetic process"/>
    <property type="evidence" value="ECO:0007669"/>
    <property type="project" value="TreeGrafter"/>
</dbReference>
<dbReference type="GO" id="GO:0006189">
    <property type="term" value="P:'de novo' IMP biosynthetic process"/>
    <property type="evidence" value="ECO:0007669"/>
    <property type="project" value="UniProtKB-UniPathway"/>
</dbReference>
<dbReference type="Proteomes" id="UP000000323">
    <property type="component" value="Chromosome 2"/>
</dbReference>
<dbReference type="EC" id="6.3.3.1" evidence="3"/>
<evidence type="ECO:0000256" key="8">
    <source>
        <dbReference type="ARBA" id="ARBA00031908"/>
    </source>
</evidence>
<name>D1CIF7_THET1</name>
<reference evidence="15" key="1">
    <citation type="journal article" date="2010" name="Stand. Genomic Sci.">
        <title>Complete genome sequence of 'Thermobaculum terrenum' type strain (YNP1).</title>
        <authorList>
            <person name="Kiss H."/>
            <person name="Cleland D."/>
            <person name="Lapidus A."/>
            <person name="Lucas S."/>
            <person name="Glavina Del Rio T."/>
            <person name="Nolan M."/>
            <person name="Tice H."/>
            <person name="Han C."/>
            <person name="Goodwin L."/>
            <person name="Pitluck S."/>
            <person name="Liolios K."/>
            <person name="Ivanova N."/>
            <person name="Mavromatis K."/>
            <person name="Ovchinnikova G."/>
            <person name="Pati A."/>
            <person name="Chen A."/>
            <person name="Palaniappan K."/>
            <person name="Land M."/>
            <person name="Hauser L."/>
            <person name="Chang Y."/>
            <person name="Jeffries C."/>
            <person name="Lu M."/>
            <person name="Brettin T."/>
            <person name="Detter J."/>
            <person name="Goker M."/>
            <person name="Tindall B."/>
            <person name="Beck B."/>
            <person name="McDermott T."/>
            <person name="Woyke T."/>
            <person name="Bristow J."/>
            <person name="Eisen J."/>
            <person name="Markowitz V."/>
            <person name="Hugenholtz P."/>
            <person name="Kyrpides N."/>
            <person name="Klenk H."/>
            <person name="Cheng J."/>
        </authorList>
    </citation>
    <scope>NUCLEOTIDE SEQUENCE [LARGE SCALE GENOMIC DNA]</scope>
    <source>
        <strain evidence="15">ATCC BAA-798 / YNP1</strain>
    </source>
</reference>
<dbReference type="Gene3D" id="3.90.650.10">
    <property type="entry name" value="PurM-like C-terminal domain"/>
    <property type="match status" value="1"/>
</dbReference>
<dbReference type="Pfam" id="PF00586">
    <property type="entry name" value="AIRS"/>
    <property type="match status" value="1"/>
</dbReference>
<dbReference type="InterPro" id="IPR036921">
    <property type="entry name" value="PurM-like_N_sf"/>
</dbReference>
<evidence type="ECO:0000256" key="5">
    <source>
        <dbReference type="ARBA" id="ARBA00022598"/>
    </source>
</evidence>
<evidence type="ECO:0000313" key="14">
    <source>
        <dbReference type="EMBL" id="ACZ43528.1"/>
    </source>
</evidence>
<organism evidence="14 15">
    <name type="scientific">Thermobaculum terrenum (strain ATCC BAA-798 / CCMEE 7001 / YNP1)</name>
    <dbReference type="NCBI Taxonomy" id="525904"/>
    <lineage>
        <taxon>Bacteria</taxon>
        <taxon>Bacillati</taxon>
        <taxon>Chloroflexota</taxon>
        <taxon>Chloroflexia</taxon>
        <taxon>Candidatus Thermobaculales</taxon>
        <taxon>Candidatus Thermobaculaceae</taxon>
        <taxon>Thermobaculum</taxon>
    </lineage>
</organism>
<dbReference type="HOGENOM" id="CLU_047116_0_0_0"/>